<accession>A0A1C7MT37</accession>
<keyword evidence="3" id="KW-1185">Reference proteome</keyword>
<dbReference type="EMBL" id="LUGG01000001">
    <property type="protein sequence ID" value="OBZ79536.1"/>
    <property type="molecule type" value="Genomic_DNA"/>
</dbReference>
<proteinExistence type="predicted"/>
<organism evidence="2 3">
    <name type="scientific">Grifola frondosa</name>
    <name type="common">Maitake</name>
    <name type="synonym">Polyporus frondosus</name>
    <dbReference type="NCBI Taxonomy" id="5627"/>
    <lineage>
        <taxon>Eukaryota</taxon>
        <taxon>Fungi</taxon>
        <taxon>Dikarya</taxon>
        <taxon>Basidiomycota</taxon>
        <taxon>Agaricomycotina</taxon>
        <taxon>Agaricomycetes</taxon>
        <taxon>Polyporales</taxon>
        <taxon>Grifolaceae</taxon>
        <taxon>Grifola</taxon>
    </lineage>
</organism>
<reference evidence="2 3" key="1">
    <citation type="submission" date="2016-03" db="EMBL/GenBank/DDBJ databases">
        <title>Whole genome sequencing of Grifola frondosa 9006-11.</title>
        <authorList>
            <person name="Min B."/>
            <person name="Park H."/>
            <person name="Kim J.-G."/>
            <person name="Cho H."/>
            <person name="Oh Y.-L."/>
            <person name="Kong W.-S."/>
            <person name="Choi I.-G."/>
        </authorList>
    </citation>
    <scope>NUCLEOTIDE SEQUENCE [LARGE SCALE GENOMIC DNA]</scope>
    <source>
        <strain evidence="2 3">9006-11</strain>
    </source>
</reference>
<evidence type="ECO:0000313" key="3">
    <source>
        <dbReference type="Proteomes" id="UP000092993"/>
    </source>
</evidence>
<feature type="region of interest" description="Disordered" evidence="1">
    <location>
        <begin position="49"/>
        <end position="69"/>
    </location>
</feature>
<dbReference type="AlphaFoldDB" id="A0A1C7MT37"/>
<protein>
    <submittedName>
        <fullName evidence="2">Uncharacterized protein</fullName>
    </submittedName>
</protein>
<feature type="compositionally biased region" description="Low complexity" evidence="1">
    <location>
        <begin position="59"/>
        <end position="69"/>
    </location>
</feature>
<evidence type="ECO:0000256" key="1">
    <source>
        <dbReference type="SAM" id="MobiDB-lite"/>
    </source>
</evidence>
<name>A0A1C7MT37_GRIFR</name>
<feature type="region of interest" description="Disordered" evidence="1">
    <location>
        <begin position="91"/>
        <end position="115"/>
    </location>
</feature>
<dbReference type="Proteomes" id="UP000092993">
    <property type="component" value="Unassembled WGS sequence"/>
</dbReference>
<evidence type="ECO:0000313" key="2">
    <source>
        <dbReference type="EMBL" id="OBZ79536.1"/>
    </source>
</evidence>
<sequence>MSSTQLSLDDFSLPKQQTQYDLAMALSIKAQQQHSSYYSHSGLDAYMTGSHPSRHIHHPSSSASAYPYMPEQPTQFSAQYFDGNVPLYEVQPGPHSFTQMQQRPPSPPLSYASTGWHAADGYTNFHPDPPP</sequence>
<gene>
    <name evidence="2" type="ORF">A0H81_00059</name>
</gene>
<comment type="caution">
    <text evidence="2">The sequence shown here is derived from an EMBL/GenBank/DDBJ whole genome shotgun (WGS) entry which is preliminary data.</text>
</comment>